<dbReference type="PROSITE" id="PS51365">
    <property type="entry name" value="RENAL_DIPEPTIDASE_2"/>
    <property type="match status" value="1"/>
</dbReference>
<comment type="caution">
    <text evidence="3">The sequence shown here is derived from an EMBL/GenBank/DDBJ whole genome shotgun (WGS) entry which is preliminary data.</text>
</comment>
<keyword evidence="1" id="KW-1015">Disulfide bond</keyword>
<sequence>MSTSGSRQELTTFSRKSGRDKLILSFVVVVGLALLIGLAVAIPLSKRDAHDTNLAAAKLFLENHVLIDGHNDLPWQYRRYASNKVNDIKLNEDTRIQWTPATPMTDNSFQSIPAQTDIPRLLAGGLGAQFWAAFVSCAATAKDAVRQGFDQVDVIHKMNKKYPETFTLALSADDIESVFANNKIASLIGLESGHTIGNTLGVLRMYYKVGVRYMTLTHSCDNDWADNYKADLNGGVSKGLTDFGRMVVREMNRLGMMIDLSHVSHQTMLDAIETSEAPVIFSHSSVFSLCNHYRNVQDDVLLKLKENNGVIMINFYTAYINNATDHRNTTTVAQVADHIDYVKTFIGVDYVAIGSDYDGVPYLPLELEDVSTYPVLFAELLRRSWSEDDLAKLAGENLLRVFRAVETVRDNKRSQAPYEDIINPADFVLPHFNCTTSF</sequence>
<evidence type="ECO:0000256" key="1">
    <source>
        <dbReference type="RuleBase" id="RU341113"/>
    </source>
</evidence>
<dbReference type="PANTHER" id="PTHR10443:SF12">
    <property type="entry name" value="DIPEPTIDASE"/>
    <property type="match status" value="1"/>
</dbReference>
<keyword evidence="1" id="KW-0449">Lipoprotein</keyword>
<keyword evidence="1" id="KW-0645">Protease</keyword>
<comment type="subcellular location">
    <subcellularLocation>
        <location evidence="1">Membrane</location>
        <topology evidence="1">Lipid-anchor</topology>
        <topology evidence="1">GPI-anchor</topology>
    </subcellularLocation>
</comment>
<keyword evidence="1" id="KW-0378">Hydrolase</keyword>
<dbReference type="EMBL" id="NEDP02005493">
    <property type="protein sequence ID" value="OWF40029.1"/>
    <property type="molecule type" value="Genomic_DNA"/>
</dbReference>
<organism evidence="3 4">
    <name type="scientific">Mizuhopecten yessoensis</name>
    <name type="common">Japanese scallop</name>
    <name type="synonym">Patinopecten yessoensis</name>
    <dbReference type="NCBI Taxonomy" id="6573"/>
    <lineage>
        <taxon>Eukaryota</taxon>
        <taxon>Metazoa</taxon>
        <taxon>Spiralia</taxon>
        <taxon>Lophotrochozoa</taxon>
        <taxon>Mollusca</taxon>
        <taxon>Bivalvia</taxon>
        <taxon>Autobranchia</taxon>
        <taxon>Pteriomorphia</taxon>
        <taxon>Pectinida</taxon>
        <taxon>Pectinoidea</taxon>
        <taxon>Pectinidae</taxon>
        <taxon>Mizuhopecten</taxon>
    </lineage>
</organism>
<keyword evidence="1" id="KW-0479">Metal-binding</keyword>
<dbReference type="Proteomes" id="UP000242188">
    <property type="component" value="Unassembled WGS sequence"/>
</dbReference>
<feature type="transmembrane region" description="Helical" evidence="2">
    <location>
        <begin position="21"/>
        <end position="44"/>
    </location>
</feature>
<protein>
    <recommendedName>
        <fullName evidence="1">Dipeptidase</fullName>
        <ecNumber evidence="1">3.4.13.19</ecNumber>
    </recommendedName>
</protein>
<name>A0A210PU49_MIZYE</name>
<dbReference type="GO" id="GO:0046872">
    <property type="term" value="F:metal ion binding"/>
    <property type="evidence" value="ECO:0007669"/>
    <property type="project" value="UniProtKB-UniRule"/>
</dbReference>
<dbReference type="EC" id="3.4.13.19" evidence="1"/>
<dbReference type="GO" id="GO:0070573">
    <property type="term" value="F:metallodipeptidase activity"/>
    <property type="evidence" value="ECO:0007669"/>
    <property type="project" value="InterPro"/>
</dbReference>
<comment type="catalytic activity">
    <reaction evidence="1">
        <text>an L-aminoacyl-L-amino acid + H2O = 2 an L-alpha-amino acid</text>
        <dbReference type="Rhea" id="RHEA:48940"/>
        <dbReference type="ChEBI" id="CHEBI:15377"/>
        <dbReference type="ChEBI" id="CHEBI:59869"/>
        <dbReference type="ChEBI" id="CHEBI:77460"/>
        <dbReference type="EC" id="3.4.13.19"/>
    </reaction>
</comment>
<keyword evidence="1" id="KW-0862">Zinc</keyword>
<gene>
    <name evidence="3" type="ORF">KP79_PYT19718</name>
</gene>
<dbReference type="InterPro" id="IPR032466">
    <property type="entry name" value="Metal_Hydrolase"/>
</dbReference>
<evidence type="ECO:0000313" key="3">
    <source>
        <dbReference type="EMBL" id="OWF40029.1"/>
    </source>
</evidence>
<dbReference type="GO" id="GO:0006508">
    <property type="term" value="P:proteolysis"/>
    <property type="evidence" value="ECO:0007669"/>
    <property type="project" value="UniProtKB-KW"/>
</dbReference>
<keyword evidence="4" id="KW-1185">Reference proteome</keyword>
<keyword evidence="1" id="KW-0482">Metalloprotease</keyword>
<dbReference type="GO" id="GO:0098552">
    <property type="term" value="C:side of membrane"/>
    <property type="evidence" value="ECO:0007669"/>
    <property type="project" value="UniProtKB-KW"/>
</dbReference>
<accession>A0A210PU49</accession>
<comment type="subunit">
    <text evidence="1">Homodimer; disulfide-linked.</text>
</comment>
<dbReference type="CDD" id="cd01301">
    <property type="entry name" value="rDP_like"/>
    <property type="match status" value="1"/>
</dbReference>
<dbReference type="SUPFAM" id="SSF51556">
    <property type="entry name" value="Metallo-dependent hydrolases"/>
    <property type="match status" value="1"/>
</dbReference>
<dbReference type="Pfam" id="PF01244">
    <property type="entry name" value="Peptidase_M19"/>
    <property type="match status" value="1"/>
</dbReference>
<keyword evidence="2" id="KW-0472">Membrane</keyword>
<proteinExistence type="inferred from homology"/>
<comment type="cofactor">
    <cofactor evidence="1">
        <name>Zn(2+)</name>
        <dbReference type="ChEBI" id="CHEBI:29105"/>
    </cofactor>
</comment>
<dbReference type="PANTHER" id="PTHR10443">
    <property type="entry name" value="MICROSOMAL DIPEPTIDASE"/>
    <property type="match status" value="1"/>
</dbReference>
<evidence type="ECO:0000256" key="2">
    <source>
        <dbReference type="SAM" id="Phobius"/>
    </source>
</evidence>
<keyword evidence="2" id="KW-0812">Transmembrane</keyword>
<keyword evidence="1" id="KW-0224">Dipeptidase</keyword>
<reference evidence="3 4" key="1">
    <citation type="journal article" date="2017" name="Nat. Ecol. Evol.">
        <title>Scallop genome provides insights into evolution of bilaterian karyotype and development.</title>
        <authorList>
            <person name="Wang S."/>
            <person name="Zhang J."/>
            <person name="Jiao W."/>
            <person name="Li J."/>
            <person name="Xun X."/>
            <person name="Sun Y."/>
            <person name="Guo X."/>
            <person name="Huan P."/>
            <person name="Dong B."/>
            <person name="Zhang L."/>
            <person name="Hu X."/>
            <person name="Sun X."/>
            <person name="Wang J."/>
            <person name="Zhao C."/>
            <person name="Wang Y."/>
            <person name="Wang D."/>
            <person name="Huang X."/>
            <person name="Wang R."/>
            <person name="Lv J."/>
            <person name="Li Y."/>
            <person name="Zhang Z."/>
            <person name="Liu B."/>
            <person name="Lu W."/>
            <person name="Hui Y."/>
            <person name="Liang J."/>
            <person name="Zhou Z."/>
            <person name="Hou R."/>
            <person name="Li X."/>
            <person name="Liu Y."/>
            <person name="Li H."/>
            <person name="Ning X."/>
            <person name="Lin Y."/>
            <person name="Zhao L."/>
            <person name="Xing Q."/>
            <person name="Dou J."/>
            <person name="Li Y."/>
            <person name="Mao J."/>
            <person name="Guo H."/>
            <person name="Dou H."/>
            <person name="Li T."/>
            <person name="Mu C."/>
            <person name="Jiang W."/>
            <person name="Fu Q."/>
            <person name="Fu X."/>
            <person name="Miao Y."/>
            <person name="Liu J."/>
            <person name="Yu Q."/>
            <person name="Li R."/>
            <person name="Liao H."/>
            <person name="Li X."/>
            <person name="Kong Y."/>
            <person name="Jiang Z."/>
            <person name="Chourrout D."/>
            <person name="Li R."/>
            <person name="Bao Z."/>
        </authorList>
    </citation>
    <scope>NUCLEOTIDE SEQUENCE [LARGE SCALE GENOMIC DNA]</scope>
    <source>
        <strain evidence="3 4">PY_sf001</strain>
    </source>
</reference>
<keyword evidence="1" id="KW-0325">Glycoprotein</keyword>
<dbReference type="STRING" id="6573.A0A210PU49"/>
<dbReference type="OrthoDB" id="445695at2759"/>
<dbReference type="Gene3D" id="3.20.20.140">
    <property type="entry name" value="Metal-dependent hydrolases"/>
    <property type="match status" value="1"/>
</dbReference>
<keyword evidence="2" id="KW-1133">Transmembrane helix</keyword>
<dbReference type="InterPro" id="IPR008257">
    <property type="entry name" value="Pept_M19"/>
</dbReference>
<evidence type="ECO:0000313" key="4">
    <source>
        <dbReference type="Proteomes" id="UP000242188"/>
    </source>
</evidence>
<dbReference type="AlphaFoldDB" id="A0A210PU49"/>
<keyword evidence="1" id="KW-0336">GPI-anchor</keyword>
<comment type="similarity">
    <text evidence="1">Belongs to the metallo-dependent hydrolases superfamily. Peptidase M19 family.</text>
</comment>